<keyword evidence="2" id="KW-1185">Reference proteome</keyword>
<evidence type="ECO:0000313" key="2">
    <source>
        <dbReference type="Proteomes" id="UP000291469"/>
    </source>
</evidence>
<dbReference type="AlphaFoldDB" id="A0A411YGQ2"/>
<evidence type="ECO:0000313" key="1">
    <source>
        <dbReference type="EMBL" id="QBI20424.1"/>
    </source>
</evidence>
<proteinExistence type="predicted"/>
<dbReference type="OrthoDB" id="7849477at2"/>
<accession>A0A411YGQ2</accession>
<dbReference type="RefSeq" id="WP_131155421.1">
    <property type="nucleotide sequence ID" value="NZ_CP036402.1"/>
</dbReference>
<dbReference type="EMBL" id="CP036402">
    <property type="protein sequence ID" value="QBI20424.1"/>
    <property type="molecule type" value="Genomic_DNA"/>
</dbReference>
<protein>
    <submittedName>
        <fullName evidence="1">Uncharacterized protein</fullName>
    </submittedName>
</protein>
<dbReference type="KEGG" id="erz:ER308_13180"/>
<organism evidence="1 2">
    <name type="scientific">Egibacter rhizosphaerae</name>
    <dbReference type="NCBI Taxonomy" id="1670831"/>
    <lineage>
        <taxon>Bacteria</taxon>
        <taxon>Bacillati</taxon>
        <taxon>Actinomycetota</taxon>
        <taxon>Nitriliruptoria</taxon>
        <taxon>Egibacterales</taxon>
        <taxon>Egibacteraceae</taxon>
        <taxon>Egibacter</taxon>
    </lineage>
</organism>
<sequence>MTADDPAYAPTLESPLRVLVLGSAEPSWYTADDTLRQERVVPALTACFARWQEWGADLLATFDDDLLMVGNPRSRDTSFYLLYEVDDLELVTAMLNLPRQELEGVRLDRYFRFEALLGRRFFPAE</sequence>
<name>A0A411YGQ2_9ACTN</name>
<dbReference type="Proteomes" id="UP000291469">
    <property type="component" value="Chromosome"/>
</dbReference>
<reference evidence="1 2" key="1">
    <citation type="submission" date="2019-01" db="EMBL/GenBank/DDBJ databases">
        <title>Egibacter rhizosphaerae EGI 80759T.</title>
        <authorList>
            <person name="Chen D.-D."/>
            <person name="Tian Y."/>
            <person name="Jiao J.-Y."/>
            <person name="Zhang X.-T."/>
            <person name="Zhang Y.-G."/>
            <person name="Zhang Y."/>
            <person name="Xiao M."/>
            <person name="Shu W.-S."/>
            <person name="Li W.-J."/>
        </authorList>
    </citation>
    <scope>NUCLEOTIDE SEQUENCE [LARGE SCALE GENOMIC DNA]</scope>
    <source>
        <strain evidence="1 2">EGI 80759</strain>
    </source>
</reference>
<gene>
    <name evidence="1" type="ORF">ER308_13180</name>
</gene>